<evidence type="ECO:0000313" key="2">
    <source>
        <dbReference type="EMBL" id="KAK0741778.1"/>
    </source>
</evidence>
<feature type="compositionally biased region" description="Polar residues" evidence="1">
    <location>
        <begin position="76"/>
        <end position="94"/>
    </location>
</feature>
<proteinExistence type="predicted"/>
<feature type="compositionally biased region" description="Low complexity" evidence="1">
    <location>
        <begin position="184"/>
        <end position="203"/>
    </location>
</feature>
<evidence type="ECO:0000313" key="3">
    <source>
        <dbReference type="Proteomes" id="UP001172159"/>
    </source>
</evidence>
<dbReference type="AlphaFoldDB" id="A0AA40K0T2"/>
<protein>
    <submittedName>
        <fullName evidence="2">Uncharacterized protein</fullName>
    </submittedName>
</protein>
<feature type="compositionally biased region" description="Pro residues" evidence="1">
    <location>
        <begin position="216"/>
        <end position="226"/>
    </location>
</feature>
<dbReference type="EMBL" id="JAUKTV010000003">
    <property type="protein sequence ID" value="KAK0741778.1"/>
    <property type="molecule type" value="Genomic_DNA"/>
</dbReference>
<reference evidence="2" key="1">
    <citation type="submission" date="2023-06" db="EMBL/GenBank/DDBJ databases">
        <title>Genome-scale phylogeny and comparative genomics of the fungal order Sordariales.</title>
        <authorList>
            <consortium name="Lawrence Berkeley National Laboratory"/>
            <person name="Hensen N."/>
            <person name="Bonometti L."/>
            <person name="Westerberg I."/>
            <person name="Brannstrom I.O."/>
            <person name="Guillou S."/>
            <person name="Cros-Aarteil S."/>
            <person name="Calhoun S."/>
            <person name="Haridas S."/>
            <person name="Kuo A."/>
            <person name="Mondo S."/>
            <person name="Pangilinan J."/>
            <person name="Riley R."/>
            <person name="Labutti K."/>
            <person name="Andreopoulos B."/>
            <person name="Lipzen A."/>
            <person name="Chen C."/>
            <person name="Yanf M."/>
            <person name="Daum C."/>
            <person name="Ng V."/>
            <person name="Clum A."/>
            <person name="Steindorff A."/>
            <person name="Ohm R."/>
            <person name="Martin F."/>
            <person name="Silar P."/>
            <person name="Natvig D."/>
            <person name="Lalanne C."/>
            <person name="Gautier V."/>
            <person name="Ament-Velasquez S.L."/>
            <person name="Kruys A."/>
            <person name="Hutchinson M.I."/>
            <person name="Powell A.J."/>
            <person name="Barry K."/>
            <person name="Miller A.N."/>
            <person name="Grigoriev I.V."/>
            <person name="Debuchy R."/>
            <person name="Gladieux P."/>
            <person name="Thoren M.H."/>
            <person name="Johannesson H."/>
        </authorList>
    </citation>
    <scope>NUCLEOTIDE SEQUENCE</scope>
    <source>
        <strain evidence="2">CBS 540.89</strain>
    </source>
</reference>
<feature type="compositionally biased region" description="Acidic residues" evidence="1">
    <location>
        <begin position="55"/>
        <end position="67"/>
    </location>
</feature>
<sequence>MPFSDNLYSAVDDESDFEPVDDILSQQGRELSQTVYRAPQSGHDDRYENARASIYDDDDGDEVDDDAFSPIDGYFGSSNDTSSDTPAVATSSNVPHVPNVWVQDPSLEQSSTAASKAREAELERQGARRPSMGPLSDYSGDTSVGGLTSEHNSSAHTGFSRAQQYSGSHSRPATHVSSSPPPSSSGGPSASSSRSYTPYSRTAAYHGESSRLVPQDAPPAYTPSPTSPQSSQAGHDTPRNYSTFAPTTGIMGRWGETQGLLGHEPESMRDAGHDGGEETSQWRDRIRRRVSSFDGSYCKFALLVMGLVLLSTGFLTTLINSVRDETPHLQPPKMTYPDLDNRLPWQPGSTCGTDRIQRDPQFFDVSFSPDKALTIIQNISHNNDHRSYKPIQIHGSVILRRTDSDHPDPSLVVETTVNDDLIATTLSWDEISQIFAVTIPNALHDDSSSNHPCIHLTITLWTPASSSLSTFSVSTTVLSILLLDNLSLSVGENTVLSSTVGSIVSSTSGSSLSSSIIPSNNLSPSFQFLSPLISASTTSAPISGSWPLYNYLSFETTAGNIKVSILPQPDLDPSHPKPAVLNVKSSSGTVELIEPISAARDAYETGKTLALEGAGYLAEKAESVLPVRDYRVDVHTTSGNIKAKLATTEWGGWKSTSGRIDVEVLLVLDSGVYNDKGRKAGLETRSTSGNTVFTVWEPLWVDQTNKGYLLPVVMPGQVVHAEEEEGKKLRVVKAKHGSTSGDVRVGYPASWEGEIDLGTLSGRLKVGGEGVRVVKGGEGGWPGVRKSVVARKGDDGEKGSKVEGKSTSGDVSVWVGDQ</sequence>
<dbReference type="Proteomes" id="UP001172159">
    <property type="component" value="Unassembled WGS sequence"/>
</dbReference>
<feature type="compositionally biased region" description="Basic and acidic residues" evidence="1">
    <location>
        <begin position="263"/>
        <end position="281"/>
    </location>
</feature>
<name>A0AA40K0T2_9PEZI</name>
<gene>
    <name evidence="2" type="ORF">B0T21DRAFT_381561</name>
</gene>
<comment type="caution">
    <text evidence="2">The sequence shown here is derived from an EMBL/GenBank/DDBJ whole genome shotgun (WGS) entry which is preliminary data.</text>
</comment>
<keyword evidence="3" id="KW-1185">Reference proteome</keyword>
<feature type="compositionally biased region" description="Basic and acidic residues" evidence="1">
    <location>
        <begin position="116"/>
        <end position="126"/>
    </location>
</feature>
<organism evidence="2 3">
    <name type="scientific">Apiosordaria backusii</name>
    <dbReference type="NCBI Taxonomy" id="314023"/>
    <lineage>
        <taxon>Eukaryota</taxon>
        <taxon>Fungi</taxon>
        <taxon>Dikarya</taxon>
        <taxon>Ascomycota</taxon>
        <taxon>Pezizomycotina</taxon>
        <taxon>Sordariomycetes</taxon>
        <taxon>Sordariomycetidae</taxon>
        <taxon>Sordariales</taxon>
        <taxon>Lasiosphaeriaceae</taxon>
        <taxon>Apiosordaria</taxon>
    </lineage>
</organism>
<feature type="region of interest" description="Disordered" evidence="1">
    <location>
        <begin position="27"/>
        <end position="281"/>
    </location>
</feature>
<feature type="compositionally biased region" description="Basic and acidic residues" evidence="1">
    <location>
        <begin position="791"/>
        <end position="804"/>
    </location>
</feature>
<evidence type="ECO:0000256" key="1">
    <source>
        <dbReference type="SAM" id="MobiDB-lite"/>
    </source>
</evidence>
<accession>A0AA40K0T2</accession>
<feature type="region of interest" description="Disordered" evidence="1">
    <location>
        <begin position="784"/>
        <end position="818"/>
    </location>
</feature>
<feature type="compositionally biased region" description="Polar residues" evidence="1">
    <location>
        <begin position="139"/>
        <end position="171"/>
    </location>
</feature>